<name>A0A1I2A0E2_9ACTN</name>
<keyword evidence="2" id="KW-1185">Reference proteome</keyword>
<accession>A0A1I2A0E2</accession>
<organism evidence="1 2">
    <name type="scientific">Actinoplanes philippinensis</name>
    <dbReference type="NCBI Taxonomy" id="35752"/>
    <lineage>
        <taxon>Bacteria</taxon>
        <taxon>Bacillati</taxon>
        <taxon>Actinomycetota</taxon>
        <taxon>Actinomycetes</taxon>
        <taxon>Micromonosporales</taxon>
        <taxon>Micromonosporaceae</taxon>
        <taxon>Actinoplanes</taxon>
    </lineage>
</organism>
<dbReference type="Proteomes" id="UP000199645">
    <property type="component" value="Unassembled WGS sequence"/>
</dbReference>
<dbReference type="Gene3D" id="3.40.630.30">
    <property type="match status" value="1"/>
</dbReference>
<evidence type="ECO:0000313" key="1">
    <source>
        <dbReference type="EMBL" id="SFE37078.1"/>
    </source>
</evidence>
<dbReference type="GO" id="GO:0016740">
    <property type="term" value="F:transferase activity"/>
    <property type="evidence" value="ECO:0007669"/>
    <property type="project" value="UniProtKB-KW"/>
</dbReference>
<dbReference type="InterPro" id="IPR016181">
    <property type="entry name" value="Acyl_CoA_acyltransferase"/>
</dbReference>
<dbReference type="OrthoDB" id="3627178at2"/>
<dbReference type="RefSeq" id="WP_093609273.1">
    <property type="nucleotide sequence ID" value="NZ_BOMT01000011.1"/>
</dbReference>
<dbReference type="STRING" id="35752.SAMN05421541_101406"/>
<reference evidence="1 2" key="1">
    <citation type="submission" date="2016-10" db="EMBL/GenBank/DDBJ databases">
        <authorList>
            <person name="de Groot N.N."/>
        </authorList>
    </citation>
    <scope>NUCLEOTIDE SEQUENCE [LARGE SCALE GENOMIC DNA]</scope>
    <source>
        <strain evidence="1 2">DSM 43019</strain>
    </source>
</reference>
<dbReference type="AlphaFoldDB" id="A0A1I2A0E2"/>
<proteinExistence type="predicted"/>
<protein>
    <submittedName>
        <fullName evidence="1">Predicted acetyltransferase</fullName>
    </submittedName>
</protein>
<evidence type="ECO:0000313" key="2">
    <source>
        <dbReference type="Proteomes" id="UP000199645"/>
    </source>
</evidence>
<keyword evidence="1" id="KW-0808">Transferase</keyword>
<gene>
    <name evidence="1" type="ORF">SAMN05421541_101406</name>
</gene>
<dbReference type="EMBL" id="FONV01000001">
    <property type="protein sequence ID" value="SFE37078.1"/>
    <property type="molecule type" value="Genomic_DNA"/>
</dbReference>
<dbReference type="SUPFAM" id="SSF55729">
    <property type="entry name" value="Acyl-CoA N-acyltransferases (Nat)"/>
    <property type="match status" value="1"/>
</dbReference>
<sequence length="185" mass="20149">MTSPAAPPRPQSRPVELRPVGRADRAVLTNLGQLFRHDLSEPYGHVPNDDGTFNDRVVDLFLAGAAPDARGWLITAAGRTGGYVLTAADPGGGRTISAFFVVRALRRTGVGRIAALEVIRMVPGRWVIGFQRYNPGVERFWSAVATELTGDRWAIHDEPAPASRPPDTFITLDLERAPWPGNRTS</sequence>